<dbReference type="InterPro" id="IPR001054">
    <property type="entry name" value="A/G_cyclase"/>
</dbReference>
<sequence>MYEQRKVVTALFCDLVGSTELSGVLEPEALRMVVLRYFDAMREQVEACGGTVEKFVGDAVMAVFGVPAVHEDDAHRAASAALGMMAALDRLNAELADGLGCRLAVRIGLNTGEVVAEAGDTRRDTMVSGEVVNVAARLEQHAAPGGILLGPTTRALLGAAARVEPVGPLELKGKREPVTAYRLLALPGRQPQQARRFDSPFVGRERESAALAGLWAHVCRGDGSRSILVSGEAGVGKTRLLRRHLAALPAGALIGTGSCHPYRDEASLAPLGAAVRGLRARAERDGLAPDDGPAAPAWQVLRAGLLSGGTPYPSVEGTRSALATALADLARARPVVLVLDDLQWARPLLHETLAGLTAALARERMLLVGAARAETGGAVPAGAPVPVPVPPGRTAGPSRSEVKHPPAARETEPSEPPGPGWRPAPATDGERAAASPYHLALPLAPLSPADAGRLAAALTADRPVDPARRAAVVERAEGNPLYLEQLLAMIREGTATGAGPGTAADPGELPATVTAVLTARIDALGADERTVLDACAVLGRQFAVEGIRSLLDGGPDAAGTAGPGAVAALLRDGLLERVAGPPAGYRFRSGLVREVAYQAISKRRRSTWHERVARDPGTPVAGAAHHFEQAYRHRGGLGFRDEHTERLRRDAARALTDAGRAALSRADLHWSQELHTRALDCSTADDPWWTTTAQGLGETLLGLGRPAEGGDLLQEVLAAAESAGDVRARAHARLQLALLGADSGLGAVAVAAREGLPVFEAAGDRLGLARAHVRLGQWQQVRGRYRAADALLDAALRHAVAAGAAPELAQALGALAVSLWQGPAPAAEAVARCRTLLEAYGAEHAAAMVTVTYPLANLHALRGDFERARSCLATADRFAAGLGYAEADGFAPLFRAGVEVLAGRRQEAHALLEEAVLRCREVGHPGLLAAASRELARVRLDLGLPQEPDPAGIDEASSPGDVADLMGVRALAEAAAGRHLAALRLAHRAVTAAAGTDSPLTRATAELDLARVCRSAGRPDLAAAAAGRAGEWFRRKGHVVGVRTARALAGAAPAPVRPPLEGKLELREAERERERGPQERGEPWTAR</sequence>
<dbReference type="InterPro" id="IPR041664">
    <property type="entry name" value="AAA_16"/>
</dbReference>
<evidence type="ECO:0000313" key="5">
    <source>
        <dbReference type="EMBL" id="SEG54247.1"/>
    </source>
</evidence>
<organism evidence="5 6">
    <name type="scientific">Actinacidiphila yanglinensis</name>
    <dbReference type="NCBI Taxonomy" id="310779"/>
    <lineage>
        <taxon>Bacteria</taxon>
        <taxon>Bacillati</taxon>
        <taxon>Actinomycetota</taxon>
        <taxon>Actinomycetes</taxon>
        <taxon>Kitasatosporales</taxon>
        <taxon>Streptomycetaceae</taxon>
        <taxon>Actinacidiphila</taxon>
    </lineage>
</organism>
<dbReference type="GO" id="GO:0009190">
    <property type="term" value="P:cyclic nucleotide biosynthetic process"/>
    <property type="evidence" value="ECO:0007669"/>
    <property type="project" value="InterPro"/>
</dbReference>
<dbReference type="Gene3D" id="3.40.50.300">
    <property type="entry name" value="P-loop containing nucleotide triphosphate hydrolases"/>
    <property type="match status" value="1"/>
</dbReference>
<keyword evidence="6" id="KW-1185">Reference proteome</keyword>
<dbReference type="CDD" id="cd07302">
    <property type="entry name" value="CHD"/>
    <property type="match status" value="1"/>
</dbReference>
<gene>
    <name evidence="5" type="ORF">SAMN05216223_106111</name>
</gene>
<feature type="domain" description="Guanylate cyclase" evidence="4">
    <location>
        <begin position="9"/>
        <end position="139"/>
    </location>
</feature>
<dbReference type="InterPro" id="IPR027417">
    <property type="entry name" value="P-loop_NTPase"/>
</dbReference>
<dbReference type="Gene3D" id="3.30.70.1230">
    <property type="entry name" value="Nucleotide cyclase"/>
    <property type="match status" value="1"/>
</dbReference>
<name>A0A1H6B1Z7_9ACTN</name>
<feature type="region of interest" description="Disordered" evidence="3">
    <location>
        <begin position="377"/>
        <end position="431"/>
    </location>
</feature>
<dbReference type="PROSITE" id="PS50125">
    <property type="entry name" value="GUANYLATE_CYCLASE_2"/>
    <property type="match status" value="1"/>
</dbReference>
<dbReference type="EMBL" id="FNVU01000006">
    <property type="protein sequence ID" value="SEG54247.1"/>
    <property type="molecule type" value="Genomic_DNA"/>
</dbReference>
<dbReference type="GO" id="GO:0035556">
    <property type="term" value="P:intracellular signal transduction"/>
    <property type="evidence" value="ECO:0007669"/>
    <property type="project" value="InterPro"/>
</dbReference>
<evidence type="ECO:0000256" key="2">
    <source>
        <dbReference type="ARBA" id="ARBA00022840"/>
    </source>
</evidence>
<dbReference type="RefSeq" id="WP_103886396.1">
    <property type="nucleotide sequence ID" value="NZ_FNVU01000006.1"/>
</dbReference>
<evidence type="ECO:0000256" key="1">
    <source>
        <dbReference type="ARBA" id="ARBA00022741"/>
    </source>
</evidence>
<dbReference type="AlphaFoldDB" id="A0A1H6B1Z7"/>
<dbReference type="PANTHER" id="PTHR16305:SF28">
    <property type="entry name" value="GUANYLATE CYCLASE DOMAIN-CONTAINING PROTEIN"/>
    <property type="match status" value="1"/>
</dbReference>
<keyword evidence="1" id="KW-0547">Nucleotide-binding</keyword>
<proteinExistence type="predicted"/>
<dbReference type="InterPro" id="IPR029787">
    <property type="entry name" value="Nucleotide_cyclase"/>
</dbReference>
<dbReference type="Gene3D" id="1.25.40.10">
    <property type="entry name" value="Tetratricopeptide repeat domain"/>
    <property type="match status" value="1"/>
</dbReference>
<keyword evidence="2" id="KW-0067">ATP-binding</keyword>
<dbReference type="InterPro" id="IPR011990">
    <property type="entry name" value="TPR-like_helical_dom_sf"/>
</dbReference>
<dbReference type="GO" id="GO:0004016">
    <property type="term" value="F:adenylate cyclase activity"/>
    <property type="evidence" value="ECO:0007669"/>
    <property type="project" value="TreeGrafter"/>
</dbReference>
<dbReference type="GO" id="GO:0005737">
    <property type="term" value="C:cytoplasm"/>
    <property type="evidence" value="ECO:0007669"/>
    <property type="project" value="TreeGrafter"/>
</dbReference>
<evidence type="ECO:0000256" key="3">
    <source>
        <dbReference type="SAM" id="MobiDB-lite"/>
    </source>
</evidence>
<feature type="region of interest" description="Disordered" evidence="3">
    <location>
        <begin position="1050"/>
        <end position="1087"/>
    </location>
</feature>
<dbReference type="SMART" id="SM00044">
    <property type="entry name" value="CYCc"/>
    <property type="match status" value="1"/>
</dbReference>
<dbReference type="Pfam" id="PF13191">
    <property type="entry name" value="AAA_16"/>
    <property type="match status" value="1"/>
</dbReference>
<feature type="compositionally biased region" description="Basic and acidic residues" evidence="3">
    <location>
        <begin position="1060"/>
        <end position="1087"/>
    </location>
</feature>
<evidence type="ECO:0000259" key="4">
    <source>
        <dbReference type="PROSITE" id="PS50125"/>
    </source>
</evidence>
<protein>
    <submittedName>
        <fullName evidence="5">Predicted ATPase</fullName>
    </submittedName>
</protein>
<dbReference type="Proteomes" id="UP000236754">
    <property type="component" value="Unassembled WGS sequence"/>
</dbReference>
<dbReference type="SUPFAM" id="SSF52540">
    <property type="entry name" value="P-loop containing nucleoside triphosphate hydrolases"/>
    <property type="match status" value="1"/>
</dbReference>
<dbReference type="GO" id="GO:0005524">
    <property type="term" value="F:ATP binding"/>
    <property type="evidence" value="ECO:0007669"/>
    <property type="project" value="UniProtKB-KW"/>
</dbReference>
<dbReference type="Pfam" id="PF00211">
    <property type="entry name" value="Guanylate_cyc"/>
    <property type="match status" value="1"/>
</dbReference>
<dbReference type="PANTHER" id="PTHR16305">
    <property type="entry name" value="TESTICULAR SOLUBLE ADENYLYL CYCLASE"/>
    <property type="match status" value="1"/>
</dbReference>
<accession>A0A1H6B1Z7</accession>
<dbReference type="SUPFAM" id="SSF48452">
    <property type="entry name" value="TPR-like"/>
    <property type="match status" value="1"/>
</dbReference>
<dbReference type="SUPFAM" id="SSF55073">
    <property type="entry name" value="Nucleotide cyclase"/>
    <property type="match status" value="1"/>
</dbReference>
<evidence type="ECO:0000313" key="6">
    <source>
        <dbReference type="Proteomes" id="UP000236754"/>
    </source>
</evidence>
<reference evidence="5 6" key="1">
    <citation type="submission" date="2016-10" db="EMBL/GenBank/DDBJ databases">
        <authorList>
            <person name="de Groot N.N."/>
        </authorList>
    </citation>
    <scope>NUCLEOTIDE SEQUENCE [LARGE SCALE GENOMIC DNA]</scope>
    <source>
        <strain evidence="5 6">CGMCC 4.2023</strain>
    </source>
</reference>
<feature type="compositionally biased region" description="Basic and acidic residues" evidence="3">
    <location>
        <begin position="400"/>
        <end position="412"/>
    </location>
</feature>